<feature type="domain" description="TNT" evidence="1">
    <location>
        <begin position="4"/>
        <end position="64"/>
    </location>
</feature>
<organism evidence="2 3">
    <name type="scientific">Segatella oulorum</name>
    <dbReference type="NCBI Taxonomy" id="28136"/>
    <lineage>
        <taxon>Bacteria</taxon>
        <taxon>Pseudomonadati</taxon>
        <taxon>Bacteroidota</taxon>
        <taxon>Bacteroidia</taxon>
        <taxon>Bacteroidales</taxon>
        <taxon>Prevotellaceae</taxon>
        <taxon>Segatella</taxon>
    </lineage>
</organism>
<evidence type="ECO:0000259" key="1">
    <source>
        <dbReference type="Pfam" id="PF14021"/>
    </source>
</evidence>
<dbReference type="Proteomes" id="UP000190065">
    <property type="component" value="Unassembled WGS sequence"/>
</dbReference>
<dbReference type="InterPro" id="IPR025331">
    <property type="entry name" value="TNT"/>
</dbReference>
<sequence length="72" mass="8404">MFSFQSRALRGDETDYAEFYELVVLEDISVEQGSIIPWFNQTGQGTQIMFSEDIEELIKEGKIEIRNLKKIK</sequence>
<dbReference type="AlphaFoldDB" id="A0A1T4RRT8"/>
<accession>A0A1T4RRT8</accession>
<evidence type="ECO:0000313" key="2">
    <source>
        <dbReference type="EMBL" id="SKA18597.1"/>
    </source>
</evidence>
<reference evidence="2 3" key="1">
    <citation type="submission" date="2017-02" db="EMBL/GenBank/DDBJ databases">
        <authorList>
            <person name="Peterson S.W."/>
        </authorList>
    </citation>
    <scope>NUCLEOTIDE SEQUENCE [LARGE SCALE GENOMIC DNA]</scope>
    <source>
        <strain evidence="2 3">ATCC 43324</strain>
    </source>
</reference>
<dbReference type="GO" id="GO:0050135">
    <property type="term" value="F:NADP+ nucleosidase activity"/>
    <property type="evidence" value="ECO:0007669"/>
    <property type="project" value="InterPro"/>
</dbReference>
<protein>
    <recommendedName>
        <fullName evidence="1">TNT domain-containing protein</fullName>
    </recommendedName>
</protein>
<name>A0A1T4RRT8_9BACT</name>
<dbReference type="EMBL" id="FUXK01000038">
    <property type="protein sequence ID" value="SKA18597.1"/>
    <property type="molecule type" value="Genomic_DNA"/>
</dbReference>
<dbReference type="Pfam" id="PF14021">
    <property type="entry name" value="TNT"/>
    <property type="match status" value="1"/>
</dbReference>
<proteinExistence type="predicted"/>
<gene>
    <name evidence="2" type="ORF">SAMN02745202_02397</name>
</gene>
<evidence type="ECO:0000313" key="3">
    <source>
        <dbReference type="Proteomes" id="UP000190065"/>
    </source>
</evidence>
<dbReference type="STRING" id="28136.SAMN02745202_02397"/>